<dbReference type="GO" id="GO:0009279">
    <property type="term" value="C:cell outer membrane"/>
    <property type="evidence" value="ECO:0007669"/>
    <property type="project" value="UniProtKB-SubCell"/>
</dbReference>
<reference evidence="13" key="1">
    <citation type="submission" date="2016-10" db="EMBL/GenBank/DDBJ databases">
        <authorList>
            <person name="Varghese N."/>
            <person name="Submissions S."/>
        </authorList>
    </citation>
    <scope>NUCLEOTIDE SEQUENCE [LARGE SCALE GENOMIC DNA]</scope>
    <source>
        <strain evidence="13">DSM 18733</strain>
    </source>
</reference>
<dbReference type="InterPro" id="IPR023996">
    <property type="entry name" value="TonB-dep_OMP_SusC/RagA"/>
</dbReference>
<evidence type="ECO:0000256" key="6">
    <source>
        <dbReference type="ARBA" id="ARBA00023136"/>
    </source>
</evidence>
<dbReference type="PROSITE" id="PS52016">
    <property type="entry name" value="TONB_DEPENDENT_REC_3"/>
    <property type="match status" value="1"/>
</dbReference>
<dbReference type="Pfam" id="PF13715">
    <property type="entry name" value="CarbopepD_reg_2"/>
    <property type="match status" value="1"/>
</dbReference>
<accession>A0A1H7QG00</accession>
<protein>
    <submittedName>
        <fullName evidence="12">TonB-linked outer membrane protein, SusC/RagA family</fullName>
    </submittedName>
</protein>
<dbReference type="Pfam" id="PF00593">
    <property type="entry name" value="TonB_dep_Rec_b-barrel"/>
    <property type="match status" value="1"/>
</dbReference>
<dbReference type="InterPro" id="IPR023997">
    <property type="entry name" value="TonB-dep_OMP_SusC/RagA_CS"/>
</dbReference>
<evidence type="ECO:0000256" key="4">
    <source>
        <dbReference type="ARBA" id="ARBA00022692"/>
    </source>
</evidence>
<comment type="similarity">
    <text evidence="8 9">Belongs to the TonB-dependent receptor family.</text>
</comment>
<keyword evidence="3 8" id="KW-1134">Transmembrane beta strand</keyword>
<dbReference type="InterPro" id="IPR037066">
    <property type="entry name" value="Plug_dom_sf"/>
</dbReference>
<dbReference type="SUPFAM" id="SSF49464">
    <property type="entry name" value="Carboxypeptidase regulatory domain-like"/>
    <property type="match status" value="1"/>
</dbReference>
<dbReference type="Pfam" id="PF07715">
    <property type="entry name" value="Plug"/>
    <property type="match status" value="1"/>
</dbReference>
<dbReference type="InterPro" id="IPR012910">
    <property type="entry name" value="Plug_dom"/>
</dbReference>
<keyword evidence="4 8" id="KW-0812">Transmembrane</keyword>
<dbReference type="NCBIfam" id="TIGR04056">
    <property type="entry name" value="OMP_RagA_SusC"/>
    <property type="match status" value="1"/>
</dbReference>
<dbReference type="Gene3D" id="2.170.130.10">
    <property type="entry name" value="TonB-dependent receptor, plug domain"/>
    <property type="match status" value="1"/>
</dbReference>
<evidence type="ECO:0000256" key="1">
    <source>
        <dbReference type="ARBA" id="ARBA00004571"/>
    </source>
</evidence>
<dbReference type="InterPro" id="IPR039426">
    <property type="entry name" value="TonB-dep_rcpt-like"/>
</dbReference>
<evidence type="ECO:0000313" key="12">
    <source>
        <dbReference type="EMBL" id="SEL46922.1"/>
    </source>
</evidence>
<sequence length="1015" mass="113190">MAFLLFLCWGSLPTHAQTKRKITGKITLSDRNIAPGVTISVKGSTQVALSDNQGHYQIEAADNAVLVFSQVGTSSQEIAVNNRQQIDVILAFDVSQMDEVVVIGYGTQKKRDVTGAISSVTEKAIIERQPLDVYDAMQGQVPGLQIAQESGRPGAGSSVRIRGIATFEGGAEPLYIVDGAQGVNIDGINPADIASIEVLRDAASAAIYGARSANGVIIITTKKGKEGQPQISARYLQSFSELANKIPQANAAERRLFDFKRTGNWSSQADSLNPSYNADNDMQDLLTRTAVRNQIDLSVSGANKALSYYGSAGYLRDQGIIINSWANIIRGRFNMDYRANDRFSMGTRVQLSYSEENRINEGNTLNQAIQRPPTFRVYMPDGTLAPNIGGRRNPLAEALLRKNEYANYDASIYNYLSYQIFDALKFTVDLNARGTYNSQDSFVPKLLSNSNDQNEGRAQNNFRTYWQTQSYFNYDQSFNDHTINAVLGFMADQQYYEGASIGGRMFLSEEVTTMNSAQELLQNQIYTDGWRNSSASVFGRLGYSYKGRYLINSNLRYDGSSRFGADNRWGFFPSISAGWRFSDESFMKFTKKWVDDAKIRISYGLTGNDRIPEYMALQRYEGGNFYNGISGVAPSSAFGNSTLSWESTKQFNLGADLSFFDGRMSIVADWYNKITDDLLYNAPLPVETGFNTVRVNVGSIQNRGFEFIINGLIVQNKNWKWDVSYNMTFNNNTVRKLSDGVPISRGPGDGVWLVEEGGRLGNFYGWQALGIYQYDESNAWSEKGDQLTPVFDNTGDFTGYALNGTPYTGEVRQLTTRGNTSNGGDVIWKDLNGDGSIDDADRMILGNAQPKWTAGFAHNISYKNIQLSFNLYGGYGGMIYNRARQQGATIATTNATPDPGYIHGAWAKQGDVATWYRPANNSMGNARELSSMFLEDASFIRLRNLRLTYNLSTEWIRKIKLQQVGIYFFGNNLLTWTDYSWYDPEVAFNNALEMGLDNGRYPRKREMGFGININF</sequence>
<dbReference type="SUPFAM" id="SSF56935">
    <property type="entry name" value="Porins"/>
    <property type="match status" value="1"/>
</dbReference>
<evidence type="ECO:0000256" key="9">
    <source>
        <dbReference type="RuleBase" id="RU003357"/>
    </source>
</evidence>
<keyword evidence="5 9" id="KW-0798">TonB box</keyword>
<dbReference type="InterPro" id="IPR036942">
    <property type="entry name" value="Beta-barrel_TonB_sf"/>
</dbReference>
<proteinExistence type="inferred from homology"/>
<evidence type="ECO:0000259" key="10">
    <source>
        <dbReference type="Pfam" id="PF00593"/>
    </source>
</evidence>
<dbReference type="Proteomes" id="UP000199421">
    <property type="component" value="Unassembled WGS sequence"/>
</dbReference>
<dbReference type="STRING" id="407022.SAMN05661044_02580"/>
<feature type="domain" description="TonB-dependent receptor-like beta-barrel" evidence="10">
    <location>
        <begin position="375"/>
        <end position="862"/>
    </location>
</feature>
<evidence type="ECO:0000259" key="11">
    <source>
        <dbReference type="Pfam" id="PF07715"/>
    </source>
</evidence>
<evidence type="ECO:0000256" key="8">
    <source>
        <dbReference type="PROSITE-ProRule" id="PRU01360"/>
    </source>
</evidence>
<gene>
    <name evidence="12" type="ORF">SAMN05661044_02580</name>
</gene>
<dbReference type="InterPro" id="IPR008969">
    <property type="entry name" value="CarboxyPept-like_regulatory"/>
</dbReference>
<dbReference type="NCBIfam" id="TIGR04057">
    <property type="entry name" value="SusC_RagA_signa"/>
    <property type="match status" value="1"/>
</dbReference>
<dbReference type="Gene3D" id="2.60.40.1120">
    <property type="entry name" value="Carboxypeptidase-like, regulatory domain"/>
    <property type="match status" value="1"/>
</dbReference>
<dbReference type="EMBL" id="FOAF01000002">
    <property type="protein sequence ID" value="SEL46922.1"/>
    <property type="molecule type" value="Genomic_DNA"/>
</dbReference>
<dbReference type="Gene3D" id="2.40.170.20">
    <property type="entry name" value="TonB-dependent receptor, beta-barrel domain"/>
    <property type="match status" value="1"/>
</dbReference>
<evidence type="ECO:0000256" key="5">
    <source>
        <dbReference type="ARBA" id="ARBA00023077"/>
    </source>
</evidence>
<keyword evidence="7 8" id="KW-0998">Cell outer membrane</keyword>
<feature type="domain" description="TonB-dependent receptor plug" evidence="11">
    <location>
        <begin position="109"/>
        <end position="216"/>
    </location>
</feature>
<comment type="subcellular location">
    <subcellularLocation>
        <location evidence="1 8">Cell outer membrane</location>
        <topology evidence="1 8">Multi-pass membrane protein</topology>
    </subcellularLocation>
</comment>
<keyword evidence="6 8" id="KW-0472">Membrane</keyword>
<keyword evidence="2 8" id="KW-0813">Transport</keyword>
<evidence type="ECO:0000256" key="2">
    <source>
        <dbReference type="ARBA" id="ARBA00022448"/>
    </source>
</evidence>
<evidence type="ECO:0000256" key="3">
    <source>
        <dbReference type="ARBA" id="ARBA00022452"/>
    </source>
</evidence>
<dbReference type="AlphaFoldDB" id="A0A1H7QG00"/>
<name>A0A1H7QG00_OLID1</name>
<dbReference type="InterPro" id="IPR000531">
    <property type="entry name" value="Beta-barrel_TonB"/>
</dbReference>
<evidence type="ECO:0000313" key="13">
    <source>
        <dbReference type="Proteomes" id="UP000199421"/>
    </source>
</evidence>
<evidence type="ECO:0000256" key="7">
    <source>
        <dbReference type="ARBA" id="ARBA00023237"/>
    </source>
</evidence>
<organism evidence="12 13">
    <name type="scientific">Olivibacter domesticus</name>
    <name type="common">Pseudosphingobacterium domesticum</name>
    <dbReference type="NCBI Taxonomy" id="407022"/>
    <lineage>
        <taxon>Bacteria</taxon>
        <taxon>Pseudomonadati</taxon>
        <taxon>Bacteroidota</taxon>
        <taxon>Sphingobacteriia</taxon>
        <taxon>Sphingobacteriales</taxon>
        <taxon>Sphingobacteriaceae</taxon>
        <taxon>Olivibacter</taxon>
    </lineage>
</organism>
<keyword evidence="13" id="KW-1185">Reference proteome</keyword>